<gene>
    <name evidence="2" type="ORF">ACFPM1_10960</name>
</gene>
<dbReference type="Proteomes" id="UP001596118">
    <property type="component" value="Unassembled WGS sequence"/>
</dbReference>
<dbReference type="RefSeq" id="WP_256411830.1">
    <property type="nucleotide sequence ID" value="NZ_JANHDM010000006.1"/>
</dbReference>
<dbReference type="EMBL" id="JBHSKY010000008">
    <property type="protein sequence ID" value="MFC5279268.1"/>
    <property type="molecule type" value="Genomic_DNA"/>
</dbReference>
<evidence type="ECO:0000259" key="1">
    <source>
        <dbReference type="Pfam" id="PF18545"/>
    </source>
</evidence>
<sequence>MPPETGPRDELTSVYSALSIKPVSTDETDETYRVEIESDSYHCLSAAIVEAIAAITHTDPRELDPLGEQLDPESLDTLFTSSSKTAYDDLSVSFSYAGYRVVVSDATHVTITLLT</sequence>
<accession>A0ABD5R2S6</accession>
<dbReference type="AlphaFoldDB" id="A0ABD5R2S6"/>
<dbReference type="InterPro" id="IPR040624">
    <property type="entry name" value="HalOD1"/>
</dbReference>
<protein>
    <submittedName>
        <fullName evidence="2">HalOD1 output domain-containing protein</fullName>
    </submittedName>
</protein>
<comment type="caution">
    <text evidence="2">The sequence shown here is derived from an EMBL/GenBank/DDBJ whole genome shotgun (WGS) entry which is preliminary data.</text>
</comment>
<evidence type="ECO:0000313" key="3">
    <source>
        <dbReference type="Proteomes" id="UP001596118"/>
    </source>
</evidence>
<dbReference type="Pfam" id="PF18545">
    <property type="entry name" value="HalOD1"/>
    <property type="match status" value="1"/>
</dbReference>
<reference evidence="2 3" key="1">
    <citation type="journal article" date="2019" name="Int. J. Syst. Evol. Microbiol.">
        <title>The Global Catalogue of Microorganisms (GCM) 10K type strain sequencing project: providing services to taxonomists for standard genome sequencing and annotation.</title>
        <authorList>
            <consortium name="The Broad Institute Genomics Platform"/>
            <consortium name="The Broad Institute Genome Sequencing Center for Infectious Disease"/>
            <person name="Wu L."/>
            <person name="Ma J."/>
        </authorList>
    </citation>
    <scope>NUCLEOTIDE SEQUENCE [LARGE SCALE GENOMIC DNA]</scope>
    <source>
        <strain evidence="2 3">CGMCC 1.12124</strain>
    </source>
</reference>
<evidence type="ECO:0000313" key="2">
    <source>
        <dbReference type="EMBL" id="MFC5279268.1"/>
    </source>
</evidence>
<proteinExistence type="predicted"/>
<keyword evidence="3" id="KW-1185">Reference proteome</keyword>
<feature type="domain" description="Halobacterial output" evidence="1">
    <location>
        <begin position="44"/>
        <end position="112"/>
    </location>
</feature>
<name>A0ABD5R2S6_9EURY</name>
<organism evidence="2 3">
    <name type="scientific">Halorubrum rubrum</name>
    <dbReference type="NCBI Taxonomy" id="1126240"/>
    <lineage>
        <taxon>Archaea</taxon>
        <taxon>Methanobacteriati</taxon>
        <taxon>Methanobacteriota</taxon>
        <taxon>Stenosarchaea group</taxon>
        <taxon>Halobacteria</taxon>
        <taxon>Halobacteriales</taxon>
        <taxon>Haloferacaceae</taxon>
        <taxon>Halorubrum</taxon>
    </lineage>
</organism>